<dbReference type="NCBIfam" id="TIGR04518">
    <property type="entry name" value="ECF_S_folT_fam"/>
    <property type="match status" value="1"/>
</dbReference>
<proteinExistence type="predicted"/>
<reference evidence="2 3" key="1">
    <citation type="submission" date="2009-08" db="EMBL/GenBank/DDBJ databases">
        <authorList>
            <person name="Muzny D."/>
            <person name="Qin X."/>
            <person name="Deng J."/>
            <person name="Jiang H."/>
            <person name="Liu Y."/>
            <person name="Qu J."/>
            <person name="Song X.-Z."/>
            <person name="Zhang L."/>
            <person name="Thornton R."/>
            <person name="Coyle M."/>
            <person name="Francisco L."/>
            <person name="Jackson L."/>
            <person name="Javaid M."/>
            <person name="Korchina V."/>
            <person name="Kovar C."/>
            <person name="Mata R."/>
            <person name="Mathew T."/>
            <person name="Ngo R."/>
            <person name="Nguyen L."/>
            <person name="Nguyen N."/>
            <person name="Okwuonu G."/>
            <person name="Ongeri F."/>
            <person name="Pham C."/>
            <person name="Simmons D."/>
            <person name="Wilczek-Boney K."/>
            <person name="Hale W."/>
            <person name="Jakkamsetti A."/>
            <person name="Pham P."/>
            <person name="Ruth R."/>
            <person name="San Lucas F."/>
            <person name="Warren J."/>
            <person name="Zhang J."/>
            <person name="Zhao Z."/>
            <person name="Zhou C."/>
            <person name="Zhu D."/>
            <person name="Lee S."/>
            <person name="Bess C."/>
            <person name="Blankenburg K."/>
            <person name="Forbes L."/>
            <person name="Fu Q."/>
            <person name="Gubbala S."/>
            <person name="Hirani K."/>
            <person name="Jayaseelan J.C."/>
            <person name="Lara F."/>
            <person name="Munidasa M."/>
            <person name="Palculict T."/>
            <person name="Patil S."/>
            <person name="Pu L.-L."/>
            <person name="Saada N."/>
            <person name="Tang L."/>
            <person name="Weissenberger G."/>
            <person name="Zhu Y."/>
            <person name="Hemphill L."/>
            <person name="Shang Y."/>
            <person name="Youmans B."/>
            <person name="Ayvaz T."/>
            <person name="Ross M."/>
            <person name="Santibanez J."/>
            <person name="Aqrawi P."/>
            <person name="Gross S."/>
            <person name="Joshi V."/>
            <person name="Fowler G."/>
            <person name="Nazareth L."/>
            <person name="Reid J."/>
            <person name="Worley K."/>
            <person name="Petrosino J."/>
            <person name="Highlander S."/>
            <person name="Gibbs R."/>
        </authorList>
    </citation>
    <scope>NUCLEOTIDE SEQUENCE [LARGE SCALE GENOMIC DNA]</scope>
    <source>
        <strain evidence="2 3">ATCC 49175</strain>
    </source>
</reference>
<evidence type="ECO:0008006" key="4">
    <source>
        <dbReference type="Google" id="ProtNLM"/>
    </source>
</evidence>
<name>C8NIW3_9LACT</name>
<dbReference type="Proteomes" id="UP000005926">
    <property type="component" value="Unassembled WGS sequence"/>
</dbReference>
<organism evidence="2 3">
    <name type="scientific">Granulicatella adiacens ATCC 49175</name>
    <dbReference type="NCBI Taxonomy" id="638301"/>
    <lineage>
        <taxon>Bacteria</taxon>
        <taxon>Bacillati</taxon>
        <taxon>Bacillota</taxon>
        <taxon>Bacilli</taxon>
        <taxon>Lactobacillales</taxon>
        <taxon>Carnobacteriaceae</taxon>
        <taxon>Granulicatella</taxon>
    </lineage>
</organism>
<dbReference type="Gene3D" id="1.10.1760.20">
    <property type="match status" value="1"/>
</dbReference>
<feature type="transmembrane region" description="Helical" evidence="1">
    <location>
        <begin position="94"/>
        <end position="114"/>
    </location>
</feature>
<protein>
    <recommendedName>
        <fullName evidence="4">Folate transporter FolT</fullName>
    </recommendedName>
</protein>
<dbReference type="HOGENOM" id="CLU_098232_3_0_9"/>
<sequence>MEQLFTIKGDANMENTKKYNRKQILDITVMALILAIRLVMEMLPAIKFGVYVQLGFGFIGAAIAGIMLGPWRAALVGILVDILGNFFRGESGQFFLGYTLTALVGGLIYGYFLYKRPLRWEQILIAVLLVTIVCNLGLNSLWVYMMTGKAFAVFMPLRIIKNLISFPLNTAILTVLFSNQTMKTLIEKYRV</sequence>
<dbReference type="Pfam" id="PF12822">
    <property type="entry name" value="ECF_trnsprt"/>
    <property type="match status" value="1"/>
</dbReference>
<comment type="caution">
    <text evidence="2">The sequence shown here is derived from an EMBL/GenBank/DDBJ whole genome shotgun (WGS) entry which is preliminary data.</text>
</comment>
<keyword evidence="1" id="KW-0812">Transmembrane</keyword>
<dbReference type="STRING" id="638301.HMPREF0444_1858"/>
<dbReference type="InterPro" id="IPR024529">
    <property type="entry name" value="ECF_trnsprt_substrate-spec"/>
</dbReference>
<evidence type="ECO:0000256" key="1">
    <source>
        <dbReference type="SAM" id="Phobius"/>
    </source>
</evidence>
<gene>
    <name evidence="2" type="ORF">HMPREF0444_1858</name>
</gene>
<feature type="transmembrane region" description="Helical" evidence="1">
    <location>
        <begin position="52"/>
        <end position="74"/>
    </location>
</feature>
<keyword evidence="1" id="KW-0472">Membrane</keyword>
<evidence type="ECO:0000313" key="3">
    <source>
        <dbReference type="Proteomes" id="UP000005926"/>
    </source>
</evidence>
<feature type="transmembrane region" description="Helical" evidence="1">
    <location>
        <begin position="123"/>
        <end position="147"/>
    </location>
</feature>
<dbReference type="EMBL" id="ACKZ01000029">
    <property type="protein sequence ID" value="EEW36510.1"/>
    <property type="molecule type" value="Genomic_DNA"/>
</dbReference>
<dbReference type="InterPro" id="IPR030949">
    <property type="entry name" value="ECF_S_folate_fam"/>
</dbReference>
<dbReference type="eggNOG" id="COG4720">
    <property type="taxonomic scope" value="Bacteria"/>
</dbReference>
<keyword evidence="1" id="KW-1133">Transmembrane helix</keyword>
<evidence type="ECO:0000313" key="2">
    <source>
        <dbReference type="EMBL" id="EEW36510.1"/>
    </source>
</evidence>
<dbReference type="GO" id="GO:0022857">
    <property type="term" value="F:transmembrane transporter activity"/>
    <property type="evidence" value="ECO:0007669"/>
    <property type="project" value="InterPro"/>
</dbReference>
<feature type="transmembrane region" description="Helical" evidence="1">
    <location>
        <begin position="159"/>
        <end position="178"/>
    </location>
</feature>
<accession>C8NIW3</accession>
<keyword evidence="3" id="KW-1185">Reference proteome</keyword>
<dbReference type="AlphaFoldDB" id="C8NIW3"/>